<reference evidence="4" key="1">
    <citation type="submission" date="2025-08" db="UniProtKB">
        <authorList>
            <consortium name="RefSeq"/>
        </authorList>
    </citation>
    <scope>IDENTIFICATION</scope>
</reference>
<proteinExistence type="predicted"/>
<accession>A0ABM1F367</accession>
<dbReference type="Pfam" id="PF17921">
    <property type="entry name" value="Integrase_H2C2"/>
    <property type="match status" value="1"/>
</dbReference>
<feature type="domain" description="Integrase catalytic" evidence="2">
    <location>
        <begin position="406"/>
        <end position="491"/>
    </location>
</feature>
<dbReference type="SUPFAM" id="SSF53098">
    <property type="entry name" value="Ribonuclease H-like"/>
    <property type="match status" value="1"/>
</dbReference>
<dbReference type="PANTHER" id="PTHR37984:SF11">
    <property type="entry name" value="INTEGRASE CATALYTIC DOMAIN-CONTAINING PROTEIN"/>
    <property type="match status" value="1"/>
</dbReference>
<dbReference type="InterPro" id="IPR041588">
    <property type="entry name" value="Integrase_H2C2"/>
</dbReference>
<evidence type="ECO:0000256" key="1">
    <source>
        <dbReference type="ARBA" id="ARBA00012493"/>
    </source>
</evidence>
<dbReference type="InterPro" id="IPR050951">
    <property type="entry name" value="Retrovirus_Pol_polyprotein"/>
</dbReference>
<dbReference type="InterPro" id="IPR043502">
    <property type="entry name" value="DNA/RNA_pol_sf"/>
</dbReference>
<dbReference type="Gene3D" id="3.30.420.10">
    <property type="entry name" value="Ribonuclease H-like superfamily/Ribonuclease H"/>
    <property type="match status" value="1"/>
</dbReference>
<dbReference type="CDD" id="cd01647">
    <property type="entry name" value="RT_LTR"/>
    <property type="match status" value="1"/>
</dbReference>
<sequence>MRICVDMRSVNRAIIRERHIIPTIDDIAADLNGCKVFSKLDLKQGYHQVLLHPDSRNLTTFSTHVGLWRYKRLNFGMSCSAEIFQNIVSDVTKGIPGVSNISADIYMGGVDTEQHDARLKRVLQRLTESNLTINVPKCEFRVPTMLFFGHQFSAKGISPDPKKVADLKAITPPASVTEVKSLLSSASFCSRFIKDFAIITKPLRRLTCKDVPWTWGKEEQSALEKLQAALSEKTTLSYFDPEKPTTLFVDEYRPGPNNPADYASRHPISAPSVLDIDDEQTADKYVAYVAQNAVPKAMTLSEIELATMQDPLLQATMVAMKSGELTCTDTLVLKSNRIVVPTSLQERTVNIAHEGHLGIAKTKGLLREKVWFPLMDRLVEQKVRSCLPCQIATPMVTREPLQMSPLPEGPFEKISVDFAYAEGENVLLLVDEYSRFPFIEPIRSTAAQCVIPKLDRIFSTFGTPETVKSDNGPPFDGHEFAKFSETVGFKT</sequence>
<evidence type="ECO:0000313" key="4">
    <source>
        <dbReference type="RefSeq" id="XP_014678888.1"/>
    </source>
</evidence>
<dbReference type="InterPro" id="IPR043128">
    <property type="entry name" value="Rev_trsase/Diguanyl_cyclase"/>
</dbReference>
<dbReference type="EC" id="2.7.7.49" evidence="1"/>
<dbReference type="GeneID" id="106818728"/>
<dbReference type="Gene3D" id="3.30.70.270">
    <property type="match status" value="2"/>
</dbReference>
<dbReference type="PROSITE" id="PS50994">
    <property type="entry name" value="INTEGRASE"/>
    <property type="match status" value="1"/>
</dbReference>
<dbReference type="InterPro" id="IPR012337">
    <property type="entry name" value="RNaseH-like_sf"/>
</dbReference>
<dbReference type="PANTHER" id="PTHR37984">
    <property type="entry name" value="PROTEIN CBG26694"/>
    <property type="match status" value="1"/>
</dbReference>
<gene>
    <name evidence="4" type="primary">LOC106818728</name>
</gene>
<name>A0ABM1F367_PRICU</name>
<evidence type="ECO:0000313" key="3">
    <source>
        <dbReference type="Proteomes" id="UP000695022"/>
    </source>
</evidence>
<dbReference type="SUPFAM" id="SSF56672">
    <property type="entry name" value="DNA/RNA polymerases"/>
    <property type="match status" value="1"/>
</dbReference>
<dbReference type="InterPro" id="IPR001584">
    <property type="entry name" value="Integrase_cat-core"/>
</dbReference>
<dbReference type="InterPro" id="IPR036397">
    <property type="entry name" value="RNaseH_sf"/>
</dbReference>
<keyword evidence="3" id="KW-1185">Reference proteome</keyword>
<dbReference type="InterPro" id="IPR000477">
    <property type="entry name" value="RT_dom"/>
</dbReference>
<evidence type="ECO:0000259" key="2">
    <source>
        <dbReference type="PROSITE" id="PS50994"/>
    </source>
</evidence>
<dbReference type="Gene3D" id="3.10.10.10">
    <property type="entry name" value="HIV Type 1 Reverse Transcriptase, subunit A, domain 1"/>
    <property type="match status" value="1"/>
</dbReference>
<dbReference type="RefSeq" id="XP_014678888.1">
    <property type="nucleotide sequence ID" value="XM_014823402.1"/>
</dbReference>
<dbReference type="Proteomes" id="UP000695022">
    <property type="component" value="Unplaced"/>
</dbReference>
<protein>
    <recommendedName>
        <fullName evidence="1">RNA-directed DNA polymerase</fullName>
        <ecNumber evidence="1">2.7.7.49</ecNumber>
    </recommendedName>
</protein>
<dbReference type="Pfam" id="PF00078">
    <property type="entry name" value="RVT_1"/>
    <property type="match status" value="1"/>
</dbReference>
<organism evidence="3 4">
    <name type="scientific">Priapulus caudatus</name>
    <name type="common">Priapulid worm</name>
    <dbReference type="NCBI Taxonomy" id="37621"/>
    <lineage>
        <taxon>Eukaryota</taxon>
        <taxon>Metazoa</taxon>
        <taxon>Ecdysozoa</taxon>
        <taxon>Scalidophora</taxon>
        <taxon>Priapulida</taxon>
        <taxon>Priapulimorpha</taxon>
        <taxon>Priapulimorphida</taxon>
        <taxon>Priapulidae</taxon>
        <taxon>Priapulus</taxon>
    </lineage>
</organism>
<dbReference type="Gene3D" id="1.10.340.70">
    <property type="match status" value="1"/>
</dbReference>
<dbReference type="Pfam" id="PF00665">
    <property type="entry name" value="rve"/>
    <property type="match status" value="1"/>
</dbReference>